<dbReference type="EMBL" id="JAHIBW010000001">
    <property type="protein sequence ID" value="KAG7312985.1"/>
    <property type="molecule type" value="Genomic_DNA"/>
</dbReference>
<evidence type="ECO:0000313" key="2">
    <source>
        <dbReference type="EMBL" id="KAG7312985.1"/>
    </source>
</evidence>
<comment type="caution">
    <text evidence="2">The sequence shown here is derived from an EMBL/GenBank/DDBJ whole genome shotgun (WGS) entry which is preliminary data.</text>
</comment>
<name>A0ABQ7R6R1_PLUXY</name>
<feature type="chain" id="PRO_5045088779" evidence="1">
    <location>
        <begin position="26"/>
        <end position="55"/>
    </location>
</feature>
<feature type="signal peptide" evidence="1">
    <location>
        <begin position="1"/>
        <end position="25"/>
    </location>
</feature>
<dbReference type="Proteomes" id="UP000823941">
    <property type="component" value="Chromosome 1"/>
</dbReference>
<protein>
    <submittedName>
        <fullName evidence="2">Uncharacterized protein</fullName>
    </submittedName>
</protein>
<keyword evidence="3" id="KW-1185">Reference proteome</keyword>
<sequence length="55" mass="6052">MVVSAGLKRSLILIVLGSIISCVRSEEEVCLKDSLQNEVCKEASFFGKGILLFFM</sequence>
<accession>A0ABQ7R6R1</accession>
<organism evidence="2 3">
    <name type="scientific">Plutella xylostella</name>
    <name type="common">Diamondback moth</name>
    <name type="synonym">Plutella maculipennis</name>
    <dbReference type="NCBI Taxonomy" id="51655"/>
    <lineage>
        <taxon>Eukaryota</taxon>
        <taxon>Metazoa</taxon>
        <taxon>Ecdysozoa</taxon>
        <taxon>Arthropoda</taxon>
        <taxon>Hexapoda</taxon>
        <taxon>Insecta</taxon>
        <taxon>Pterygota</taxon>
        <taxon>Neoptera</taxon>
        <taxon>Endopterygota</taxon>
        <taxon>Lepidoptera</taxon>
        <taxon>Glossata</taxon>
        <taxon>Ditrysia</taxon>
        <taxon>Yponomeutoidea</taxon>
        <taxon>Plutellidae</taxon>
        <taxon>Plutella</taxon>
    </lineage>
</organism>
<gene>
    <name evidence="2" type="ORF">JYU34_000057</name>
</gene>
<evidence type="ECO:0000256" key="1">
    <source>
        <dbReference type="SAM" id="SignalP"/>
    </source>
</evidence>
<proteinExistence type="predicted"/>
<reference evidence="2 3" key="1">
    <citation type="submission" date="2021-06" db="EMBL/GenBank/DDBJ databases">
        <title>A haploid diamondback moth (Plutella xylostella L.) genome assembly resolves 31 chromosomes and identifies a diamide resistance mutation.</title>
        <authorList>
            <person name="Ward C.M."/>
            <person name="Perry K.D."/>
            <person name="Baker G."/>
            <person name="Powis K."/>
            <person name="Heckel D.G."/>
            <person name="Baxter S.W."/>
        </authorList>
    </citation>
    <scope>NUCLEOTIDE SEQUENCE [LARGE SCALE GENOMIC DNA]</scope>
    <source>
        <strain evidence="2 3">LV</strain>
        <tissue evidence="2">Single pupa</tissue>
    </source>
</reference>
<keyword evidence="1" id="KW-0732">Signal</keyword>
<evidence type="ECO:0000313" key="3">
    <source>
        <dbReference type="Proteomes" id="UP000823941"/>
    </source>
</evidence>